<keyword evidence="3" id="KW-1185">Reference proteome</keyword>
<dbReference type="GO" id="GO:0005634">
    <property type="term" value="C:nucleus"/>
    <property type="evidence" value="ECO:0007669"/>
    <property type="project" value="InterPro"/>
</dbReference>
<dbReference type="Proteomes" id="UP000005237">
    <property type="component" value="Unassembled WGS sequence"/>
</dbReference>
<dbReference type="InterPro" id="IPR015351">
    <property type="entry name" value="RBP-J/Cbf11/Cbf12_DNA-bd"/>
</dbReference>
<dbReference type="Gene3D" id="2.60.40.1450">
    <property type="entry name" value="LAG1, DNA binding domain"/>
    <property type="match status" value="1"/>
</dbReference>
<dbReference type="AlphaFoldDB" id="A0A8R1E7G7"/>
<dbReference type="InterPro" id="IPR008967">
    <property type="entry name" value="p53-like_TF_DNA-bd_sf"/>
</dbReference>
<dbReference type="InterPro" id="IPR037095">
    <property type="entry name" value="RBP-J/Cbf11_DNA-bd_sf"/>
</dbReference>
<evidence type="ECO:0000313" key="2">
    <source>
        <dbReference type="EnsemblMetazoa" id="CJA27924.1"/>
    </source>
</evidence>
<proteinExistence type="predicted"/>
<dbReference type="GO" id="GO:0003677">
    <property type="term" value="F:DNA binding"/>
    <property type="evidence" value="ECO:0007669"/>
    <property type="project" value="InterPro"/>
</dbReference>
<accession>A0A8R1E7G7</accession>
<dbReference type="SUPFAM" id="SSF49417">
    <property type="entry name" value="p53-like transcription factors"/>
    <property type="match status" value="1"/>
</dbReference>
<feature type="domain" description="RBP-J/Cbf11/Cbf12 DNA binding" evidence="1">
    <location>
        <begin position="220"/>
        <end position="245"/>
    </location>
</feature>
<evidence type="ECO:0000313" key="3">
    <source>
        <dbReference type="Proteomes" id="UP000005237"/>
    </source>
</evidence>
<organism evidence="2 3">
    <name type="scientific">Caenorhabditis japonica</name>
    <dbReference type="NCBI Taxonomy" id="281687"/>
    <lineage>
        <taxon>Eukaryota</taxon>
        <taxon>Metazoa</taxon>
        <taxon>Ecdysozoa</taxon>
        <taxon>Nematoda</taxon>
        <taxon>Chromadorea</taxon>
        <taxon>Rhabditida</taxon>
        <taxon>Rhabditina</taxon>
        <taxon>Rhabditomorpha</taxon>
        <taxon>Rhabditoidea</taxon>
        <taxon>Rhabditidae</taxon>
        <taxon>Peloderinae</taxon>
        <taxon>Caenorhabditis</taxon>
    </lineage>
</organism>
<reference evidence="3" key="1">
    <citation type="submission" date="2010-08" db="EMBL/GenBank/DDBJ databases">
        <authorList>
            <consortium name="Caenorhabditis japonica Sequencing Consortium"/>
            <person name="Wilson R.K."/>
        </authorList>
    </citation>
    <scope>NUCLEOTIDE SEQUENCE [LARGE SCALE GENOMIC DNA]</scope>
    <source>
        <strain evidence="3">DF5081</strain>
    </source>
</reference>
<dbReference type="EnsemblMetazoa" id="CJA27924.1">
    <property type="protein sequence ID" value="CJA27924.1"/>
    <property type="gene ID" value="WBGene00183497"/>
</dbReference>
<dbReference type="GO" id="GO:0001228">
    <property type="term" value="F:DNA-binding transcription activator activity, RNA polymerase II-specific"/>
    <property type="evidence" value="ECO:0007669"/>
    <property type="project" value="InterPro"/>
</dbReference>
<dbReference type="Pfam" id="PF09271">
    <property type="entry name" value="LAG1-DNAbind"/>
    <property type="match status" value="1"/>
</dbReference>
<protein>
    <submittedName>
        <fullName evidence="2">LAG1_DNAbind domain-containing protein</fullName>
    </submittedName>
</protein>
<evidence type="ECO:0000259" key="1">
    <source>
        <dbReference type="Pfam" id="PF09271"/>
    </source>
</evidence>
<dbReference type="PANTHER" id="PTHR10665">
    <property type="entry name" value="RECOMBINING BINDING PROTEIN SUPPRESSOR OF HAIRLESS"/>
    <property type="match status" value="1"/>
</dbReference>
<name>A0A8R1E7G7_CAEJA</name>
<sequence>MLNPYCTSIFFDGTATAPAGASLTVPEGSGGTTSSTANATPSFMDLTNFRPIGQNLTVATSLPNWSFPANFPTVSGLTAPRFPSPIPAFSGFGFTGFPVSSHLTGLELPTFGVSYGGRTVNVNVNANQFGKMPKTVKSGHWRAEPFYTLNQSTPSSSFLDTSTSNSSFSSVNPTPMSSYQIAFQAKLTALHNAIGDTPRNLTPEVMLDFLANKDKYECTISIFHAKVAQKSYGNEKRYRNRSPCLSRSLATS</sequence>
<reference evidence="2" key="2">
    <citation type="submission" date="2022-06" db="UniProtKB">
        <authorList>
            <consortium name="EnsemblMetazoa"/>
        </authorList>
    </citation>
    <scope>IDENTIFICATION</scope>
    <source>
        <strain evidence="2">DF5081</strain>
    </source>
</reference>
<dbReference type="InterPro" id="IPR040159">
    <property type="entry name" value="CLS_fam"/>
</dbReference>